<evidence type="ECO:0000256" key="3">
    <source>
        <dbReference type="RuleBase" id="RU000687"/>
    </source>
</evidence>
<dbReference type="InterPro" id="IPR036734">
    <property type="entry name" value="Neur_chan_lig-bd_sf"/>
</dbReference>
<dbReference type="GO" id="GO:0005230">
    <property type="term" value="F:extracellular ligand-gated monoatomic ion channel activity"/>
    <property type="evidence" value="ECO:0007669"/>
    <property type="project" value="InterPro"/>
</dbReference>
<dbReference type="GO" id="GO:0016020">
    <property type="term" value="C:membrane"/>
    <property type="evidence" value="ECO:0007669"/>
    <property type="project" value="UniProtKB-SubCell"/>
</dbReference>
<dbReference type="PANTHER" id="PTHR18945">
    <property type="entry name" value="NEUROTRANSMITTER GATED ION CHANNEL"/>
    <property type="match status" value="1"/>
</dbReference>
<keyword evidence="2" id="KW-0472">Membrane</keyword>
<evidence type="ECO:0000313" key="5">
    <source>
        <dbReference type="EMBL" id="CAD7254153.1"/>
    </source>
</evidence>
<keyword evidence="3" id="KW-0406">Ion transport</keyword>
<dbReference type="AlphaFoldDB" id="A0A7R9FTM9"/>
<dbReference type="OrthoDB" id="8890589at2759"/>
<evidence type="ECO:0000256" key="1">
    <source>
        <dbReference type="ARBA" id="ARBA00004141"/>
    </source>
</evidence>
<dbReference type="EMBL" id="CAJPEV010008082">
    <property type="protein sequence ID" value="CAG0905099.1"/>
    <property type="molecule type" value="Genomic_DNA"/>
</dbReference>
<name>A0A7R9FTM9_9CRUS</name>
<comment type="subcellular location">
    <subcellularLocation>
        <location evidence="1">Membrane</location>
        <topology evidence="1">Multi-pass membrane protein</topology>
    </subcellularLocation>
</comment>
<dbReference type="GO" id="GO:0004888">
    <property type="term" value="F:transmembrane signaling receptor activity"/>
    <property type="evidence" value="ECO:0007669"/>
    <property type="project" value="InterPro"/>
</dbReference>
<dbReference type="InterPro" id="IPR006202">
    <property type="entry name" value="Neur_chan_lig-bd"/>
</dbReference>
<organism evidence="5">
    <name type="scientific">Darwinula stevensoni</name>
    <dbReference type="NCBI Taxonomy" id="69355"/>
    <lineage>
        <taxon>Eukaryota</taxon>
        <taxon>Metazoa</taxon>
        <taxon>Ecdysozoa</taxon>
        <taxon>Arthropoda</taxon>
        <taxon>Crustacea</taxon>
        <taxon>Oligostraca</taxon>
        <taxon>Ostracoda</taxon>
        <taxon>Podocopa</taxon>
        <taxon>Podocopida</taxon>
        <taxon>Darwinulocopina</taxon>
        <taxon>Darwinuloidea</taxon>
        <taxon>Darwinulidae</taxon>
        <taxon>Darwinula</taxon>
    </lineage>
</organism>
<reference evidence="5" key="1">
    <citation type="submission" date="2020-11" db="EMBL/GenBank/DDBJ databases">
        <authorList>
            <person name="Tran Van P."/>
        </authorList>
    </citation>
    <scope>NUCLEOTIDE SEQUENCE</scope>
</reference>
<dbReference type="InterPro" id="IPR018000">
    <property type="entry name" value="Neurotransmitter_ion_chnl_CS"/>
</dbReference>
<evidence type="ECO:0000313" key="6">
    <source>
        <dbReference type="Proteomes" id="UP000677054"/>
    </source>
</evidence>
<dbReference type="Pfam" id="PF02931">
    <property type="entry name" value="Neur_chan_LBD"/>
    <property type="match status" value="1"/>
</dbReference>
<dbReference type="Proteomes" id="UP000677054">
    <property type="component" value="Unassembled WGS sequence"/>
</dbReference>
<sequence length="143" mass="16873">MYILSIPQVSEVQMDFTLDFYFRQFWHDPRLSFKRFLDDPNFKTSRNRPDLDVLTVGVEYINRIWVPDTFFANEKQSYPHTATTSNELLRISSDGSIYRAIRLTITAGCPMDLRFFPMDRQLCSIEIESCESFTLDLQASRKH</sequence>
<dbReference type="EMBL" id="LR907599">
    <property type="protein sequence ID" value="CAD7254153.1"/>
    <property type="molecule type" value="Genomic_DNA"/>
</dbReference>
<feature type="domain" description="Neurotransmitter-gated ion-channel ligand-binding" evidence="4">
    <location>
        <begin position="1"/>
        <end position="131"/>
    </location>
</feature>
<dbReference type="PRINTS" id="PR00252">
    <property type="entry name" value="NRIONCHANNEL"/>
</dbReference>
<comment type="similarity">
    <text evidence="3">Belongs to the ligand-gated ion channel (TC 1.A.9) family.</text>
</comment>
<proteinExistence type="inferred from homology"/>
<evidence type="ECO:0000256" key="2">
    <source>
        <dbReference type="ARBA" id="ARBA00023136"/>
    </source>
</evidence>
<keyword evidence="6" id="KW-1185">Reference proteome</keyword>
<dbReference type="PROSITE" id="PS00236">
    <property type="entry name" value="NEUROTR_ION_CHANNEL"/>
    <property type="match status" value="1"/>
</dbReference>
<dbReference type="Gene3D" id="2.70.170.10">
    <property type="entry name" value="Neurotransmitter-gated ion-channel ligand-binding domain"/>
    <property type="match status" value="1"/>
</dbReference>
<keyword evidence="3" id="KW-0813">Transport</keyword>
<accession>A0A7R9FTM9</accession>
<protein>
    <recommendedName>
        <fullName evidence="4">Neurotransmitter-gated ion-channel ligand-binding domain-containing protein</fullName>
    </recommendedName>
</protein>
<dbReference type="SUPFAM" id="SSF63712">
    <property type="entry name" value="Nicotinic receptor ligand binding domain-like"/>
    <property type="match status" value="1"/>
</dbReference>
<evidence type="ECO:0000259" key="4">
    <source>
        <dbReference type="Pfam" id="PF02931"/>
    </source>
</evidence>
<dbReference type="InterPro" id="IPR006201">
    <property type="entry name" value="Neur_channel"/>
</dbReference>
<keyword evidence="3" id="KW-0407">Ion channel</keyword>
<gene>
    <name evidence="5" type="ORF">DSTB1V02_LOCUS13899</name>
</gene>
<feature type="non-terminal residue" evidence="5">
    <location>
        <position position="143"/>
    </location>
</feature>